<dbReference type="SMART" id="SM00235">
    <property type="entry name" value="ZnMc"/>
    <property type="match status" value="1"/>
</dbReference>
<evidence type="ECO:0000259" key="13">
    <source>
        <dbReference type="PROSITE" id="PS51864"/>
    </source>
</evidence>
<keyword evidence="15" id="KW-1185">Reference proteome</keyword>
<dbReference type="FunFam" id="3.40.390.10:FF:000015">
    <property type="entry name" value="Meprin A subunit"/>
    <property type="match status" value="1"/>
</dbReference>
<evidence type="ECO:0000256" key="6">
    <source>
        <dbReference type="ARBA" id="ARBA00023049"/>
    </source>
</evidence>
<dbReference type="EC" id="3.4.24.-" evidence="11"/>
<feature type="binding site" evidence="10">
    <location>
        <position position="152"/>
    </location>
    <ligand>
        <name>Zn(2+)</name>
        <dbReference type="ChEBI" id="CHEBI:29105"/>
        <note>catalytic</note>
    </ligand>
</feature>
<dbReference type="InterPro" id="IPR001506">
    <property type="entry name" value="Peptidase_M12A"/>
</dbReference>
<comment type="caution">
    <text evidence="10">Lacks conserved residue(s) required for the propagation of feature annotation.</text>
</comment>
<comment type="caution">
    <text evidence="14">The sequence shown here is derived from an EMBL/GenBank/DDBJ whole genome shotgun (WGS) entry which is preliminary data.</text>
</comment>
<dbReference type="PANTHER" id="PTHR10127:SF780">
    <property type="entry name" value="METALLOENDOPEPTIDASE"/>
    <property type="match status" value="1"/>
</dbReference>
<keyword evidence="5 10" id="KW-0862">Zinc</keyword>
<dbReference type="GO" id="GO:0006508">
    <property type="term" value="P:proteolysis"/>
    <property type="evidence" value="ECO:0007669"/>
    <property type="project" value="UniProtKB-KW"/>
</dbReference>
<protein>
    <recommendedName>
        <fullName evidence="11">Metalloendopeptidase</fullName>
        <ecNumber evidence="11">3.4.24.-</ecNumber>
    </recommendedName>
</protein>
<keyword evidence="9" id="KW-0325">Glycoprotein</keyword>
<feature type="binding site" evidence="10">
    <location>
        <position position="142"/>
    </location>
    <ligand>
        <name>Zn(2+)</name>
        <dbReference type="ChEBI" id="CHEBI:29105"/>
        <note>catalytic</note>
    </ligand>
</feature>
<dbReference type="GO" id="GO:0008270">
    <property type="term" value="F:zinc ion binding"/>
    <property type="evidence" value="ECO:0007669"/>
    <property type="project" value="UniProtKB-UniRule"/>
</dbReference>
<dbReference type="Pfam" id="PF01400">
    <property type="entry name" value="Astacin"/>
    <property type="match status" value="1"/>
</dbReference>
<accession>A0A3M6V285</accession>
<keyword evidence="3" id="KW-0732">Signal</keyword>
<dbReference type="AlphaFoldDB" id="A0A3M6V285"/>
<comment type="cofactor">
    <cofactor evidence="10 11">
        <name>Zn(2+)</name>
        <dbReference type="ChEBI" id="CHEBI:29105"/>
    </cofactor>
    <text evidence="10 11">Binds 1 zinc ion per subunit.</text>
</comment>
<reference evidence="14 15" key="1">
    <citation type="journal article" date="2018" name="Sci. Rep.">
        <title>Comparative analysis of the Pocillopora damicornis genome highlights role of immune system in coral evolution.</title>
        <authorList>
            <person name="Cunning R."/>
            <person name="Bay R.A."/>
            <person name="Gillette P."/>
            <person name="Baker A.C."/>
            <person name="Traylor-Knowles N."/>
        </authorList>
    </citation>
    <scope>NUCLEOTIDE SEQUENCE [LARGE SCALE GENOMIC DNA]</scope>
    <source>
        <strain evidence="14">RSMAS</strain>
        <tissue evidence="14">Whole animal</tissue>
    </source>
</reference>
<dbReference type="InterPro" id="IPR024079">
    <property type="entry name" value="MetalloPept_cat_dom_sf"/>
</dbReference>
<feature type="compositionally biased region" description="Basic and acidic residues" evidence="12">
    <location>
        <begin position="223"/>
        <end position="234"/>
    </location>
</feature>
<evidence type="ECO:0000313" key="14">
    <source>
        <dbReference type="EMBL" id="RMX59894.1"/>
    </source>
</evidence>
<evidence type="ECO:0000256" key="1">
    <source>
        <dbReference type="ARBA" id="ARBA00022670"/>
    </source>
</evidence>
<dbReference type="OrthoDB" id="291007at2759"/>
<keyword evidence="4 10" id="KW-0378">Hydrolase</keyword>
<evidence type="ECO:0000256" key="3">
    <source>
        <dbReference type="ARBA" id="ARBA00022729"/>
    </source>
</evidence>
<dbReference type="SUPFAM" id="SSF55486">
    <property type="entry name" value="Metalloproteases ('zincins'), catalytic domain"/>
    <property type="match status" value="1"/>
</dbReference>
<name>A0A3M6V285_POCDA</name>
<evidence type="ECO:0000256" key="5">
    <source>
        <dbReference type="ARBA" id="ARBA00022833"/>
    </source>
</evidence>
<evidence type="ECO:0000256" key="11">
    <source>
        <dbReference type="RuleBase" id="RU361183"/>
    </source>
</evidence>
<evidence type="ECO:0000313" key="15">
    <source>
        <dbReference type="Proteomes" id="UP000275408"/>
    </source>
</evidence>
<proteinExistence type="predicted"/>
<evidence type="ECO:0000256" key="7">
    <source>
        <dbReference type="ARBA" id="ARBA00023145"/>
    </source>
</evidence>
<dbReference type="EMBL" id="RCHS01000253">
    <property type="protein sequence ID" value="RMX59894.1"/>
    <property type="molecule type" value="Genomic_DNA"/>
</dbReference>
<keyword evidence="7" id="KW-0865">Zymogen</keyword>
<evidence type="ECO:0000256" key="10">
    <source>
        <dbReference type="PROSITE-ProRule" id="PRU01211"/>
    </source>
</evidence>
<keyword evidence="1 10" id="KW-0645">Protease</keyword>
<feature type="binding site" evidence="10">
    <location>
        <position position="146"/>
    </location>
    <ligand>
        <name>Zn(2+)</name>
        <dbReference type="ChEBI" id="CHEBI:29105"/>
        <note>catalytic</note>
    </ligand>
</feature>
<dbReference type="PRINTS" id="PR00480">
    <property type="entry name" value="ASTACIN"/>
</dbReference>
<dbReference type="PROSITE" id="PS51864">
    <property type="entry name" value="ASTACIN"/>
    <property type="match status" value="1"/>
</dbReference>
<dbReference type="InterPro" id="IPR034035">
    <property type="entry name" value="Astacin-like_dom"/>
</dbReference>
<organism evidence="14 15">
    <name type="scientific">Pocillopora damicornis</name>
    <name type="common">Cauliflower coral</name>
    <name type="synonym">Millepora damicornis</name>
    <dbReference type="NCBI Taxonomy" id="46731"/>
    <lineage>
        <taxon>Eukaryota</taxon>
        <taxon>Metazoa</taxon>
        <taxon>Cnidaria</taxon>
        <taxon>Anthozoa</taxon>
        <taxon>Hexacorallia</taxon>
        <taxon>Scleractinia</taxon>
        <taxon>Astrocoeniina</taxon>
        <taxon>Pocilloporidae</taxon>
        <taxon>Pocillopora</taxon>
    </lineage>
</organism>
<evidence type="ECO:0000256" key="2">
    <source>
        <dbReference type="ARBA" id="ARBA00022723"/>
    </source>
</evidence>
<dbReference type="CDD" id="cd04280">
    <property type="entry name" value="ZnMc_astacin_like"/>
    <property type="match status" value="1"/>
</dbReference>
<sequence>QEYFPPAQKWSKLNHIPSFEENSESLNPNLLEGDMIISPQQVRGLLLGQSRSARFVRRWPNGMVPYTIDWSLEREDVAKSVIAAAIEEWTNKTCLQFKERTSERAYVTFRIGSGCSASVGYQGYQQFVNLAPGCWHMGTVAHEIGHALGFFHEQSRLDRDRFVRVVWYNIQKGMGYNFMKVNHINSLEEPYDFDSVMHYGRTFFSKKGRPTLFPRKKGIEFGQRERESEGDARQMNKMYNCP</sequence>
<keyword evidence="8" id="KW-1015">Disulfide bond</keyword>
<evidence type="ECO:0000256" key="4">
    <source>
        <dbReference type="ARBA" id="ARBA00022801"/>
    </source>
</evidence>
<feature type="active site" evidence="10">
    <location>
        <position position="143"/>
    </location>
</feature>
<evidence type="ECO:0000256" key="12">
    <source>
        <dbReference type="SAM" id="MobiDB-lite"/>
    </source>
</evidence>
<keyword evidence="6 10" id="KW-0482">Metalloprotease</keyword>
<dbReference type="PANTHER" id="PTHR10127">
    <property type="entry name" value="DISCOIDIN, CUB, EGF, LAMININ , AND ZINC METALLOPROTEASE DOMAIN CONTAINING"/>
    <property type="match status" value="1"/>
</dbReference>
<gene>
    <name evidence="14" type="ORF">pdam_00001151</name>
</gene>
<feature type="region of interest" description="Disordered" evidence="12">
    <location>
        <begin position="223"/>
        <end position="242"/>
    </location>
</feature>
<feature type="non-terminal residue" evidence="14">
    <location>
        <position position="1"/>
    </location>
</feature>
<evidence type="ECO:0000256" key="9">
    <source>
        <dbReference type="ARBA" id="ARBA00023180"/>
    </source>
</evidence>
<keyword evidence="2 10" id="KW-0479">Metal-binding</keyword>
<dbReference type="Proteomes" id="UP000275408">
    <property type="component" value="Unassembled WGS sequence"/>
</dbReference>
<evidence type="ECO:0000256" key="8">
    <source>
        <dbReference type="ARBA" id="ARBA00023157"/>
    </source>
</evidence>
<dbReference type="InterPro" id="IPR006026">
    <property type="entry name" value="Peptidase_Metallo"/>
</dbReference>
<feature type="domain" description="Peptidase M12A" evidence="13">
    <location>
        <begin position="50"/>
        <end position="242"/>
    </location>
</feature>
<dbReference type="GO" id="GO:0004222">
    <property type="term" value="F:metalloendopeptidase activity"/>
    <property type="evidence" value="ECO:0007669"/>
    <property type="project" value="UniProtKB-UniRule"/>
</dbReference>
<dbReference type="Gene3D" id="3.40.390.10">
    <property type="entry name" value="Collagenase (Catalytic Domain)"/>
    <property type="match status" value="1"/>
</dbReference>